<dbReference type="KEGG" id="eiv:EIN_327440"/>
<accession>A0A0A1TXI9</accession>
<feature type="transmembrane region" description="Helical" evidence="2">
    <location>
        <begin position="712"/>
        <end position="739"/>
    </location>
</feature>
<feature type="transmembrane region" description="Helical" evidence="2">
    <location>
        <begin position="806"/>
        <end position="829"/>
    </location>
</feature>
<dbReference type="PANTHER" id="PTHR34730">
    <property type="entry name" value="UNNAMED PRODUCT"/>
    <property type="match status" value="1"/>
</dbReference>
<keyword evidence="2" id="KW-0812">Transmembrane</keyword>
<feature type="transmembrane region" description="Helical" evidence="2">
    <location>
        <begin position="971"/>
        <end position="990"/>
    </location>
</feature>
<feature type="transmembrane region" description="Helical" evidence="2">
    <location>
        <begin position="850"/>
        <end position="880"/>
    </location>
</feature>
<keyword evidence="4" id="KW-1185">Reference proteome</keyword>
<evidence type="ECO:0000256" key="2">
    <source>
        <dbReference type="SAM" id="Phobius"/>
    </source>
</evidence>
<keyword evidence="2" id="KW-0472">Membrane</keyword>
<evidence type="ECO:0000313" key="4">
    <source>
        <dbReference type="Proteomes" id="UP000014680"/>
    </source>
</evidence>
<feature type="transmembrane region" description="Helical" evidence="2">
    <location>
        <begin position="760"/>
        <end position="780"/>
    </location>
</feature>
<feature type="transmembrane region" description="Helical" evidence="2">
    <location>
        <begin position="651"/>
        <end position="669"/>
    </location>
</feature>
<dbReference type="OMA" id="QGNDEYC"/>
<reference evidence="3 4" key="1">
    <citation type="submission" date="2012-10" db="EMBL/GenBank/DDBJ databases">
        <authorList>
            <person name="Zafar N."/>
            <person name="Inman J."/>
            <person name="Hall N."/>
            <person name="Lorenzi H."/>
            <person name="Caler E."/>
        </authorList>
    </citation>
    <scope>NUCLEOTIDE SEQUENCE [LARGE SCALE GENOMIC DNA]</scope>
    <source>
        <strain evidence="3 4">IP1</strain>
    </source>
</reference>
<dbReference type="AlphaFoldDB" id="A0A0A1TXI9"/>
<sequence length="1107" mass="124080">MVLFFILLLTIVHAQDDYCDFNCFIEGLSFTVDMEGKMSTMGYNIPNITFNGMEVNTISGSVDDPAKPSKFTAHVSLHTLYGKGPIVKESKNKEIGYMSLSLKDCSLTFTLGFETYNYMGYNLVKGVIPSISIDLNVWSAKIDLKCTDCSVGDSIVLGLGDFFIAIVKNFLQLIVNSNIDKINNLLKTQLDAFFINVNTNYIEKYINNTHPLDIPFTLKENELVNITKNSMFDMLSWATTELLGGNTSLGINNLINRFTKETGSLVAGGKEEDTFPLLTDKIISALNMSGLYIPDINGTIDFALTFLNVSGLNTWNNLNFFEPLRDVQVNISNAANETSSGSSNSSESVENVSEGNMCSEEKKCDYQMKLASGLQDLEISMTFSINATAESPSVSTGGKKLHEEANFYLKVSKNYMEGRLQVAMQQGKFNNYSNSMCMNGNCWLALLEEGTGVPIFIFNTSLDVIKLTAASAYLEDGIQQIINSIVEVFLYNYKEAIPALINGLVNELATNYTNQEIEKVVGTDCKTIEDEIVLGYKPSVVVLCLIVACVLSAMFCGIALMVLVKKRRSQHSAEVKMKTEKVQAELNTVAQESYTDSFSTDTSEDKVDLIKHKTKKSIWKKMLHFPGWFFSQFSRTDPEGSSLFLDSRITILVRVIVPIIIFFNIGIFITSNTGIGATVHAYILFGGNNEIQMPVSTFGLVDSVRDMWTAGVYPLSILILVFSGIWPYTKLIFLLFSWFTPASILKPSIRGGILSVLDALGKWSFLDSYVMTLMIMAFYFDVPLPIHHPENVSEHISIQLYVDPEYGFTTLLLGTLVSLVLSHFMVFIHNQMMSHPYDNYGSKAKLYRPLMMYTTFFATRIVMILMILGSIGLIVTGFFINSFSFDFYGLAGWALDLLDFSQHRDFSVMDLGVDLPSACREPNSFVVRFIQVTYFITIVALPMVHLIVMLLLWIFPFNRKFQNWVFNTCEILYAWSCIDVFIISVIAAVVELSQFAEFMVEPMCGAPIGKSDMSLDGIIAKFFGEEKYIEGHETCFEVKAVLTDGCWYLFAGVVLYTITAIAITKISKRVLKERLPSQDEVEEFKENSKEKMQDKMPLLYGVDEDKL</sequence>
<dbReference type="Proteomes" id="UP000014680">
    <property type="component" value="Unassembled WGS sequence"/>
</dbReference>
<dbReference type="RefSeq" id="XP_004185443.1">
    <property type="nucleotide sequence ID" value="XM_004185395.1"/>
</dbReference>
<dbReference type="OrthoDB" id="445675at2759"/>
<feature type="transmembrane region" description="Helical" evidence="2">
    <location>
        <begin position="1047"/>
        <end position="1064"/>
    </location>
</feature>
<evidence type="ECO:0000313" key="3">
    <source>
        <dbReference type="EMBL" id="ELP86097.1"/>
    </source>
</evidence>
<gene>
    <name evidence="3" type="ORF">EIN_327440</name>
</gene>
<evidence type="ECO:0000256" key="1">
    <source>
        <dbReference type="SAM" id="MobiDB-lite"/>
    </source>
</evidence>
<dbReference type="InterPro" id="IPR007498">
    <property type="entry name" value="PqiA-like"/>
</dbReference>
<organism evidence="3 4">
    <name type="scientific">Entamoeba invadens IP1</name>
    <dbReference type="NCBI Taxonomy" id="370355"/>
    <lineage>
        <taxon>Eukaryota</taxon>
        <taxon>Amoebozoa</taxon>
        <taxon>Evosea</taxon>
        <taxon>Archamoebae</taxon>
        <taxon>Mastigamoebida</taxon>
        <taxon>Entamoebidae</taxon>
        <taxon>Entamoeba</taxon>
    </lineage>
</organism>
<feature type="transmembrane region" description="Helical" evidence="2">
    <location>
        <begin position="932"/>
        <end position="955"/>
    </location>
</feature>
<proteinExistence type="predicted"/>
<name>A0A0A1TXI9_ENTIV</name>
<dbReference type="GeneID" id="14885133"/>
<feature type="transmembrane region" description="Helical" evidence="2">
    <location>
        <begin position="540"/>
        <end position="564"/>
    </location>
</feature>
<dbReference type="EMBL" id="KB207015">
    <property type="protein sequence ID" value="ELP86097.1"/>
    <property type="molecule type" value="Genomic_DNA"/>
</dbReference>
<dbReference type="VEuPathDB" id="AmoebaDB:EIN_327440"/>
<dbReference type="PANTHER" id="PTHR34730:SF1">
    <property type="entry name" value="PARAQUAT-INDUCIBLE PROTEIN A"/>
    <property type="match status" value="1"/>
</dbReference>
<protein>
    <submittedName>
        <fullName evidence="3">Uncharacterized protein</fullName>
    </submittedName>
</protein>
<keyword evidence="2" id="KW-1133">Transmembrane helix</keyword>
<feature type="region of interest" description="Disordered" evidence="1">
    <location>
        <begin position="335"/>
        <end position="354"/>
    </location>
</feature>
<dbReference type="Pfam" id="PF04403">
    <property type="entry name" value="PqiA"/>
    <property type="match status" value="2"/>
</dbReference>